<dbReference type="RefSeq" id="XP_022335246.1">
    <property type="nucleotide sequence ID" value="XM_022479538.1"/>
</dbReference>
<gene>
    <name evidence="5" type="primary">LOC111131821</name>
</gene>
<feature type="signal peptide" evidence="3">
    <location>
        <begin position="1"/>
        <end position="22"/>
    </location>
</feature>
<keyword evidence="3" id="KW-0732">Signal</keyword>
<accession>A0A8B8E746</accession>
<evidence type="ECO:0000256" key="2">
    <source>
        <dbReference type="SAM" id="Phobius"/>
    </source>
</evidence>
<feature type="region of interest" description="Disordered" evidence="1">
    <location>
        <begin position="133"/>
        <end position="152"/>
    </location>
</feature>
<evidence type="ECO:0000256" key="3">
    <source>
        <dbReference type="SAM" id="SignalP"/>
    </source>
</evidence>
<dbReference type="OrthoDB" id="10677573at2759"/>
<feature type="compositionally biased region" description="Polar residues" evidence="1">
    <location>
        <begin position="133"/>
        <end position="151"/>
    </location>
</feature>
<keyword evidence="4" id="KW-1185">Reference proteome</keyword>
<evidence type="ECO:0000256" key="1">
    <source>
        <dbReference type="SAM" id="MobiDB-lite"/>
    </source>
</evidence>
<name>A0A8B8E746_CRAVI</name>
<sequence length="524" mass="59138">MVFIRILLIAAVVCALIQPTLVNSGRLDCPPGSANPQCSSAMVFDGFYNPGKKRPRRVSRQNSDSRNLKNDRKYENWPSFHPPLKTTKVQMPSTTVSIIAETTTGQIEQWLPIPPPIRKINIPNKDKRVTSTSFPIPTSSHIYPRQTQRNKSLPKISKDFQIPSIKHSRIQENDFSRLLGPFTTSLKKPDREIESTSVLPFTLKTNPTLPSTFQVIRIPKRVVSTSKQNREIKTLSDHFERETTLSFSSNNTLQISTLSNIKQEYLNQTTRQIARKSSHPAIFSTRTVILTTLNEKENHEENTRKEDIATTQSKKQTISSVLALSSTQTAWVEKETSLFQTPKNVAATQNMEPITKGITTTTPFHQTTLLETDSNPPRLSTIKAMTNGNLSDQTQVEEHLNSININCDQLSTTKTRQNKVLNITNRSLSYHTTTLSVKVKFLKREWTVSDNRASAVGIGSLGIVVIIAIIGGVICLDATTLFRDAKRIRKKFYRIFRPMKVNNKSANASRKVPKWAHFVTTRET</sequence>
<evidence type="ECO:0000313" key="4">
    <source>
        <dbReference type="Proteomes" id="UP000694844"/>
    </source>
</evidence>
<feature type="region of interest" description="Disordered" evidence="1">
    <location>
        <begin position="49"/>
        <end position="83"/>
    </location>
</feature>
<feature type="compositionally biased region" description="Basic and acidic residues" evidence="1">
    <location>
        <begin position="66"/>
        <end position="75"/>
    </location>
</feature>
<organism evidence="4 5">
    <name type="scientific">Crassostrea virginica</name>
    <name type="common">Eastern oyster</name>
    <dbReference type="NCBI Taxonomy" id="6565"/>
    <lineage>
        <taxon>Eukaryota</taxon>
        <taxon>Metazoa</taxon>
        <taxon>Spiralia</taxon>
        <taxon>Lophotrochozoa</taxon>
        <taxon>Mollusca</taxon>
        <taxon>Bivalvia</taxon>
        <taxon>Autobranchia</taxon>
        <taxon>Pteriomorphia</taxon>
        <taxon>Ostreida</taxon>
        <taxon>Ostreoidea</taxon>
        <taxon>Ostreidae</taxon>
        <taxon>Crassostrea</taxon>
    </lineage>
</organism>
<keyword evidence="2" id="KW-0812">Transmembrane</keyword>
<dbReference type="KEGG" id="cvn:111131821"/>
<dbReference type="GeneID" id="111131821"/>
<reference evidence="5" key="1">
    <citation type="submission" date="2025-08" db="UniProtKB">
        <authorList>
            <consortium name="RefSeq"/>
        </authorList>
    </citation>
    <scope>IDENTIFICATION</scope>
    <source>
        <tissue evidence="5">Whole sample</tissue>
    </source>
</reference>
<feature type="chain" id="PRO_5034390241" evidence="3">
    <location>
        <begin position="23"/>
        <end position="524"/>
    </location>
</feature>
<evidence type="ECO:0000313" key="5">
    <source>
        <dbReference type="RefSeq" id="XP_022335246.1"/>
    </source>
</evidence>
<feature type="transmembrane region" description="Helical" evidence="2">
    <location>
        <begin position="458"/>
        <end position="482"/>
    </location>
</feature>
<dbReference type="Proteomes" id="UP000694844">
    <property type="component" value="Chromosome 4"/>
</dbReference>
<protein>
    <submittedName>
        <fullName evidence="5">Uncharacterized protein LOC111131821</fullName>
    </submittedName>
</protein>
<keyword evidence="2" id="KW-1133">Transmembrane helix</keyword>
<dbReference type="AlphaFoldDB" id="A0A8B8E746"/>
<proteinExistence type="predicted"/>
<keyword evidence="2" id="KW-0472">Membrane</keyword>